<protein>
    <submittedName>
        <fullName evidence="1">Uncharacterized protein</fullName>
    </submittedName>
</protein>
<reference evidence="1 2" key="1">
    <citation type="submission" date="2022-04" db="EMBL/GenBank/DDBJ databases">
        <title>Positive selection, recombination, and allopatry shape intraspecific diversity of widespread and dominant cyanobacteria.</title>
        <authorList>
            <person name="Wei J."/>
            <person name="Shu W."/>
            <person name="Hu C."/>
        </authorList>
    </citation>
    <scope>NUCLEOTIDE SEQUENCE [LARGE SCALE GENOMIC DNA]</scope>
    <source>
        <strain evidence="1 2">AS-A4</strain>
    </source>
</reference>
<dbReference type="EMBL" id="JAMPLM010000037">
    <property type="protein sequence ID" value="MEP1061555.1"/>
    <property type="molecule type" value="Genomic_DNA"/>
</dbReference>
<comment type="caution">
    <text evidence="1">The sequence shown here is derived from an EMBL/GenBank/DDBJ whole genome shotgun (WGS) entry which is preliminary data.</text>
</comment>
<organism evidence="1 2">
    <name type="scientific">Stenomitos frigidus AS-A4</name>
    <dbReference type="NCBI Taxonomy" id="2933935"/>
    <lineage>
        <taxon>Bacteria</taxon>
        <taxon>Bacillati</taxon>
        <taxon>Cyanobacteriota</taxon>
        <taxon>Cyanophyceae</taxon>
        <taxon>Leptolyngbyales</taxon>
        <taxon>Leptolyngbyaceae</taxon>
        <taxon>Stenomitos</taxon>
    </lineage>
</organism>
<evidence type="ECO:0000313" key="2">
    <source>
        <dbReference type="Proteomes" id="UP001476950"/>
    </source>
</evidence>
<evidence type="ECO:0000313" key="1">
    <source>
        <dbReference type="EMBL" id="MEP1061555.1"/>
    </source>
</evidence>
<keyword evidence="2" id="KW-1185">Reference proteome</keyword>
<name>A0ABV0KQS6_9CYAN</name>
<proteinExistence type="predicted"/>
<accession>A0ABV0KQS6</accession>
<sequence length="269" mass="29885">MGHTRLGSIPKTQKWKSVVSLIAGEKSSGGGSAVLLADDIENVAIQALDAAQNGLKAAIEDIGLQYVFYMLTQLVLSARLEDWQAQLENLGVHLQEDATVFDLTAEFQNVIDDYLLEHSRTSDVSEIAQKAAGEAIAALASVEQLSLLNSSRDELQTVIRSLSTKNGFSQLGQVFFGRFMARFLNFYLSRVTAAHLDGDRLPQVGDITKFNQALQRHCEQSARIVYEFCGQWYSKTEFQEGIDLYKSSRFMAVALKKLQAELKQQRGEV</sequence>
<dbReference type="Proteomes" id="UP001476950">
    <property type="component" value="Unassembled WGS sequence"/>
</dbReference>
<dbReference type="RefSeq" id="WP_190447192.1">
    <property type="nucleotide sequence ID" value="NZ_JAMPLM010000037.1"/>
</dbReference>
<gene>
    <name evidence="1" type="ORF">NDI38_24450</name>
</gene>